<dbReference type="Proteomes" id="UP000033187">
    <property type="component" value="Chromosome 1"/>
</dbReference>
<dbReference type="OrthoDB" id="9805828at2"/>
<keyword evidence="3 6" id="KW-0479">Metal-binding</keyword>
<dbReference type="InterPro" id="IPR009056">
    <property type="entry name" value="Cyt_c-like_dom"/>
</dbReference>
<proteinExistence type="predicted"/>
<keyword evidence="2 6" id="KW-0349">Heme</keyword>
<dbReference type="RefSeq" id="WP_046478036.1">
    <property type="nucleotide sequence ID" value="NZ_LN829118.1"/>
</dbReference>
<dbReference type="EMBL" id="LN829119">
    <property type="protein sequence ID" value="CPR18949.1"/>
    <property type="molecule type" value="Genomic_DNA"/>
</dbReference>
<dbReference type="Gene3D" id="1.10.760.10">
    <property type="entry name" value="Cytochrome c-like domain"/>
    <property type="match status" value="1"/>
</dbReference>
<dbReference type="InterPro" id="IPR036909">
    <property type="entry name" value="Cyt_c-like_dom_sf"/>
</dbReference>
<evidence type="ECO:0000256" key="3">
    <source>
        <dbReference type="ARBA" id="ARBA00022723"/>
    </source>
</evidence>
<dbReference type="Pfam" id="PF00034">
    <property type="entry name" value="Cytochrom_C"/>
    <property type="match status" value="1"/>
</dbReference>
<reference evidence="9" key="1">
    <citation type="submission" date="2015-02" db="EMBL/GenBank/DDBJ databases">
        <authorList>
            <person name="Chooi Y.-H."/>
        </authorList>
    </citation>
    <scope>NUCLEOTIDE SEQUENCE [LARGE SCALE GENOMIC DNA]</scope>
    <source>
        <strain evidence="9">strain Y</strain>
    </source>
</reference>
<evidence type="ECO:0000313" key="9">
    <source>
        <dbReference type="Proteomes" id="UP000033187"/>
    </source>
</evidence>
<dbReference type="PRINTS" id="PR00604">
    <property type="entry name" value="CYTCHRMECIAB"/>
</dbReference>
<evidence type="ECO:0000256" key="2">
    <source>
        <dbReference type="ARBA" id="ARBA00022617"/>
    </source>
</evidence>
<dbReference type="GO" id="GO:0009055">
    <property type="term" value="F:electron transfer activity"/>
    <property type="evidence" value="ECO:0007669"/>
    <property type="project" value="InterPro"/>
</dbReference>
<dbReference type="GO" id="GO:0046872">
    <property type="term" value="F:metal ion binding"/>
    <property type="evidence" value="ECO:0007669"/>
    <property type="project" value="UniProtKB-KW"/>
</dbReference>
<keyword evidence="5 6" id="KW-0408">Iron</keyword>
<keyword evidence="4" id="KW-0249">Electron transport</keyword>
<evidence type="ECO:0000313" key="8">
    <source>
        <dbReference type="EMBL" id="CPR18949.1"/>
    </source>
</evidence>
<gene>
    <name evidence="8" type="ORF">YBN1229_v1_1937</name>
</gene>
<evidence type="ECO:0000256" key="1">
    <source>
        <dbReference type="ARBA" id="ARBA00022448"/>
    </source>
</evidence>
<evidence type="ECO:0000256" key="6">
    <source>
        <dbReference type="PROSITE-ProRule" id="PRU00433"/>
    </source>
</evidence>
<keyword evidence="1" id="KW-0813">Transport</keyword>
<dbReference type="InterPro" id="IPR002327">
    <property type="entry name" value="Cyt_c_1A/1B"/>
</dbReference>
<feature type="domain" description="Cytochrome c" evidence="7">
    <location>
        <begin position="79"/>
        <end position="179"/>
    </location>
</feature>
<keyword evidence="9" id="KW-1185">Reference proteome</keyword>
<organism evidence="8 9">
    <name type="scientific">Candidatus Filomicrobium marinum</name>
    <dbReference type="NCBI Taxonomy" id="1608628"/>
    <lineage>
        <taxon>Bacteria</taxon>
        <taxon>Pseudomonadati</taxon>
        <taxon>Pseudomonadota</taxon>
        <taxon>Alphaproteobacteria</taxon>
        <taxon>Hyphomicrobiales</taxon>
        <taxon>Hyphomicrobiaceae</taxon>
        <taxon>Filomicrobium</taxon>
    </lineage>
</organism>
<dbReference type="KEGG" id="fil:BN1229_v1_1935"/>
<evidence type="ECO:0000256" key="5">
    <source>
        <dbReference type="ARBA" id="ARBA00023004"/>
    </source>
</evidence>
<dbReference type="AlphaFoldDB" id="A0A0D6JES1"/>
<dbReference type="PROSITE" id="PS51007">
    <property type="entry name" value="CYTC"/>
    <property type="match status" value="1"/>
</dbReference>
<name>A0A0D6JES1_9HYPH</name>
<dbReference type="SUPFAM" id="SSF46626">
    <property type="entry name" value="Cytochrome c"/>
    <property type="match status" value="1"/>
</dbReference>
<accession>A0A0D6JES1</accession>
<sequence length="179" mass="18534">MDSFELSKIAGAVLTALLLIFGGKTLIELSQGHGGDHGEHAIVGYTLPAPAPEEAGGGAAEPAAPAFDFAKVAADAPAGDVADGEATFKKCMSCHSAEKGGPNKVGPDLWGIVGRPKASHEGFTYSAALKEKGGDWTLEDLAHFLHKPKSFVSGTKMVFPGVSDEKTLTNLLAYLNSLK</sequence>
<evidence type="ECO:0000256" key="4">
    <source>
        <dbReference type="ARBA" id="ARBA00022982"/>
    </source>
</evidence>
<dbReference type="PANTHER" id="PTHR11961">
    <property type="entry name" value="CYTOCHROME C"/>
    <property type="match status" value="1"/>
</dbReference>
<dbReference type="GO" id="GO:0020037">
    <property type="term" value="F:heme binding"/>
    <property type="evidence" value="ECO:0007669"/>
    <property type="project" value="InterPro"/>
</dbReference>
<protein>
    <submittedName>
        <fullName evidence="8">Cytochrome c class I</fullName>
    </submittedName>
</protein>
<dbReference type="KEGG" id="fiy:BN1229_v1_1937"/>
<evidence type="ECO:0000259" key="7">
    <source>
        <dbReference type="PROSITE" id="PS51007"/>
    </source>
</evidence>